<gene>
    <name evidence="3" type="ORF">PBK173_000089300</name>
    <name evidence="7" type="ORF">PBNK65E_000085400</name>
    <name evidence="4" type="ORF">PBNK65NY_000085000</name>
    <name evidence="5" type="ORF">PBSP11A_000085100</name>
    <name evidence="6" type="ORF">PBSP11RLL_000085300</name>
</gene>
<dbReference type="Proteomes" id="UP000069549">
    <property type="component" value="Chromosome 5"/>
</dbReference>
<evidence type="ECO:0000313" key="6">
    <source>
        <dbReference type="EMBL" id="SCM17627.1"/>
    </source>
</evidence>
<evidence type="ECO:0000313" key="9">
    <source>
        <dbReference type="Proteomes" id="UP000219860"/>
    </source>
</evidence>
<feature type="chain" id="PRO_5014244670" description="Fam-c protein" evidence="2">
    <location>
        <begin position="20"/>
        <end position="238"/>
    </location>
</feature>
<feature type="signal peptide" evidence="2">
    <location>
        <begin position="1"/>
        <end position="19"/>
    </location>
</feature>
<dbReference type="Proteomes" id="UP000516480">
    <property type="component" value="Chromosome 5"/>
</dbReference>
<feature type="compositionally biased region" description="Polar residues" evidence="1">
    <location>
        <begin position="79"/>
        <end position="88"/>
    </location>
</feature>
<evidence type="ECO:0000313" key="3">
    <source>
        <dbReference type="EMBL" id="CXI12133.1"/>
    </source>
</evidence>
<feature type="region of interest" description="Disordered" evidence="1">
    <location>
        <begin position="36"/>
        <end position="199"/>
    </location>
</feature>
<dbReference type="EMBL" id="LT160025">
    <property type="protein sequence ID" value="CXI12133.1"/>
    <property type="molecule type" value="Genomic_DNA"/>
</dbReference>
<organism evidence="3 8">
    <name type="scientific">Plasmodium berghei</name>
    <dbReference type="NCBI Taxonomy" id="5821"/>
    <lineage>
        <taxon>Eukaryota</taxon>
        <taxon>Sar</taxon>
        <taxon>Alveolata</taxon>
        <taxon>Apicomplexa</taxon>
        <taxon>Aconoidasida</taxon>
        <taxon>Haemosporida</taxon>
        <taxon>Plasmodiidae</taxon>
        <taxon>Plasmodium</taxon>
        <taxon>Plasmodium (Vinckeia)</taxon>
    </lineage>
</organism>
<evidence type="ECO:0000313" key="10">
    <source>
        <dbReference type="Proteomes" id="UP000219974"/>
    </source>
</evidence>
<evidence type="ECO:0000313" key="8">
    <source>
        <dbReference type="Proteomes" id="UP000069549"/>
    </source>
</evidence>
<dbReference type="EMBL" id="LT608253">
    <property type="protein sequence ID" value="SCM15832.1"/>
    <property type="molecule type" value="Genomic_DNA"/>
</dbReference>
<dbReference type="EMBL" id="LT608269">
    <property type="protein sequence ID" value="SCM17627.1"/>
    <property type="molecule type" value="Genomic_DNA"/>
</dbReference>
<accession>A0A122HYV7</accession>
<evidence type="ECO:0000313" key="11">
    <source>
        <dbReference type="Proteomes" id="UP000220214"/>
    </source>
</evidence>
<dbReference type="Proteomes" id="UP000220214">
    <property type="component" value="Chromosome 5"/>
</dbReference>
<evidence type="ECO:0000313" key="4">
    <source>
        <dbReference type="EMBL" id="SCL93316.1"/>
    </source>
</evidence>
<evidence type="ECO:0000256" key="1">
    <source>
        <dbReference type="SAM" id="MobiDB-lite"/>
    </source>
</evidence>
<dbReference type="Proteomes" id="UP000219974">
    <property type="component" value="Chromosome 5"/>
</dbReference>
<feature type="compositionally biased region" description="Basic and acidic residues" evidence="1">
    <location>
        <begin position="102"/>
        <end position="114"/>
    </location>
</feature>
<dbReference type="VEuPathDB" id="PlasmoDB:PBANKA_0519500"/>
<evidence type="ECO:0000313" key="5">
    <source>
        <dbReference type="EMBL" id="SCM15832.1"/>
    </source>
</evidence>
<proteinExistence type="predicted"/>
<feature type="region of interest" description="Disordered" evidence="1">
    <location>
        <begin position="217"/>
        <end position="238"/>
    </location>
</feature>
<dbReference type="AlphaFoldDB" id="A0A122HYV7"/>
<dbReference type="OrthoDB" id="372954at2759"/>
<evidence type="ECO:0000256" key="2">
    <source>
        <dbReference type="SAM" id="SignalP"/>
    </source>
</evidence>
<keyword evidence="2" id="KW-0732">Signal</keyword>
<feature type="compositionally biased region" description="Basic residues" evidence="1">
    <location>
        <begin position="179"/>
        <end position="189"/>
    </location>
</feature>
<sequence length="238" mass="27107">MNILYISFFFLGIFHFYKTASINEVSNTLINEKQNIDNSEPAGQKTSSTVNSENEGNNDLKSLENKDPSNDAIYHNPLPKNTPNSAQPKINKKGDNNNCEQSEDKKNTTNSKKDTKPHHNQAENKKIIPVKPLPKNDTHKSTNPKEKDEKDAMREKSEAQKNESKVVNNEHPKNEGAKPSKHKRKKNRRGDRYNTVKGINTSDIAKYNLDTLKEKSEEIEKQNTSVDDQPLNLIKKKI</sequence>
<dbReference type="Proteomes" id="UP000219860">
    <property type="component" value="Chromosome 5"/>
</dbReference>
<dbReference type="OMA" id="RKDDHES"/>
<evidence type="ECO:0000313" key="12">
    <source>
        <dbReference type="Proteomes" id="UP000516480"/>
    </source>
</evidence>
<reference evidence="3 8" key="1">
    <citation type="submission" date="2016-02" db="EMBL/GenBank/DDBJ databases">
        <authorList>
            <consortium name="Pathogen Informatics"/>
        </authorList>
    </citation>
    <scope>NUCLEOTIDE SEQUENCE [LARGE SCALE GENOMIC DNA]</scope>
    <source>
        <strain evidence="3 8">K173</strain>
        <strain evidence="4 12">NK65 ny</strain>
        <strain evidence="7 11">NK65e</strain>
        <strain evidence="5 9">SP11 Antwerpcl1</strain>
        <strain evidence="6 10">SP11 RLL</strain>
    </source>
</reference>
<feature type="compositionally biased region" description="Polar residues" evidence="1">
    <location>
        <begin position="44"/>
        <end position="60"/>
    </location>
</feature>
<evidence type="ECO:0008006" key="13">
    <source>
        <dbReference type="Google" id="ProtNLM"/>
    </source>
</evidence>
<protein>
    <recommendedName>
        <fullName evidence="13">Fam-c protein</fullName>
    </recommendedName>
</protein>
<evidence type="ECO:0000313" key="7">
    <source>
        <dbReference type="EMBL" id="SCN23136.1"/>
    </source>
</evidence>
<dbReference type="EMBL" id="LT614631">
    <property type="protein sequence ID" value="SCN23136.1"/>
    <property type="molecule type" value="Genomic_DNA"/>
</dbReference>
<name>A0A122HYV7_PLABE</name>
<dbReference type="EMBL" id="LT608141">
    <property type="protein sequence ID" value="SCL93316.1"/>
    <property type="molecule type" value="Genomic_DNA"/>
</dbReference>
<feature type="compositionally biased region" description="Basic and acidic residues" evidence="1">
    <location>
        <begin position="134"/>
        <end position="178"/>
    </location>
</feature>